<sequence length="151" mass="18211">MEIEKYKDLPDKLYEQFDKLSDEAYELFQQKRYNASFQKYEKCLSLFPEPKGDYSDYSNVMEWMIDNYLAINDYSNAKKWVEKLGTVFKNQGILGDWDFLKGKVYFHSGDFNIAWKSFDNAYKKAGMDCFKEQEPQYIDFYRNPQKYTNNE</sequence>
<reference evidence="1 2" key="1">
    <citation type="submission" date="2009-11" db="EMBL/GenBank/DDBJ databases">
        <authorList>
            <person name="Weinstock G."/>
            <person name="Sodergren E."/>
            <person name="Clifton S."/>
            <person name="Fulton L."/>
            <person name="Fulton B."/>
            <person name="Courtney L."/>
            <person name="Fronick C."/>
            <person name="Harrison M."/>
            <person name="Strong C."/>
            <person name="Farmer C."/>
            <person name="Delahaunty K."/>
            <person name="Markovic C."/>
            <person name="Hall O."/>
            <person name="Minx P."/>
            <person name="Tomlinson C."/>
            <person name="Mitreva M."/>
            <person name="Nelson J."/>
            <person name="Hou S."/>
            <person name="Wollam A."/>
            <person name="Pepin K.H."/>
            <person name="Johnson M."/>
            <person name="Bhonagiri V."/>
            <person name="Nash W.E."/>
            <person name="Warren W."/>
            <person name="Chinwalla A."/>
            <person name="Mardis E.R."/>
            <person name="Wilson R.K."/>
        </authorList>
    </citation>
    <scope>NUCLEOTIDE SEQUENCE [LARGE SCALE GENOMIC DNA]</scope>
    <source>
        <strain evidence="1 2">F0302</strain>
    </source>
</reference>
<accession>D1QWB5</accession>
<dbReference type="Gene3D" id="1.25.40.10">
    <property type="entry name" value="Tetratricopeptide repeat domain"/>
    <property type="match status" value="1"/>
</dbReference>
<name>D1QWB5_9BACT</name>
<evidence type="ECO:0000313" key="1">
    <source>
        <dbReference type="EMBL" id="EFB30394.1"/>
    </source>
</evidence>
<proteinExistence type="predicted"/>
<dbReference type="STRING" id="649760.HMPREF0971_03312"/>
<dbReference type="HOGENOM" id="CLU_123393_1_0_10"/>
<dbReference type="RefSeq" id="WP_004375846.1">
    <property type="nucleotide sequence ID" value="NZ_GG703892.1"/>
</dbReference>
<dbReference type="SUPFAM" id="SSF48452">
    <property type="entry name" value="TPR-like"/>
    <property type="match status" value="1"/>
</dbReference>
<dbReference type="EMBL" id="ACUZ02000068">
    <property type="protein sequence ID" value="EFB30394.1"/>
    <property type="molecule type" value="Genomic_DNA"/>
</dbReference>
<evidence type="ECO:0008006" key="3">
    <source>
        <dbReference type="Google" id="ProtNLM"/>
    </source>
</evidence>
<organism evidence="1 2">
    <name type="scientific">Segatella oris F0302</name>
    <dbReference type="NCBI Taxonomy" id="649760"/>
    <lineage>
        <taxon>Bacteria</taxon>
        <taxon>Pseudomonadati</taxon>
        <taxon>Bacteroidota</taxon>
        <taxon>Bacteroidia</taxon>
        <taxon>Bacteroidales</taxon>
        <taxon>Prevotellaceae</taxon>
        <taxon>Segatella</taxon>
    </lineage>
</organism>
<dbReference type="Proteomes" id="UP000004079">
    <property type="component" value="Unassembled WGS sequence"/>
</dbReference>
<gene>
    <name evidence="1" type="ORF">HMPREF0971_03312</name>
</gene>
<evidence type="ECO:0000313" key="2">
    <source>
        <dbReference type="Proteomes" id="UP000004079"/>
    </source>
</evidence>
<dbReference type="AlphaFoldDB" id="D1QWB5"/>
<protein>
    <recommendedName>
        <fullName evidence="3">Tetratricopeptide repeat protein</fullName>
    </recommendedName>
</protein>
<dbReference type="InterPro" id="IPR011990">
    <property type="entry name" value="TPR-like_helical_dom_sf"/>
</dbReference>
<comment type="caution">
    <text evidence="1">The sequence shown here is derived from an EMBL/GenBank/DDBJ whole genome shotgun (WGS) entry which is preliminary data.</text>
</comment>